<reference evidence="2" key="1">
    <citation type="journal article" date="2014" name="Nat. Genet.">
        <title>The genome of the stress-tolerant wild tomato species Solanum pennellii.</title>
        <authorList>
            <person name="Bolger A."/>
            <person name="Scossa F."/>
            <person name="Bolger M.E."/>
            <person name="Lanz C."/>
            <person name="Maumus F."/>
            <person name="Tohge T."/>
            <person name="Quesneville H."/>
            <person name="Alseekh S."/>
            <person name="Sorensen I."/>
            <person name="Lichtenstein G."/>
            <person name="Fich E.A."/>
            <person name="Conte M."/>
            <person name="Keller H."/>
            <person name="Schneeberger K."/>
            <person name="Schwacke R."/>
            <person name="Ofner I."/>
            <person name="Vrebalov J."/>
            <person name="Xu Y."/>
            <person name="Osorio S."/>
            <person name="Aflitos S.A."/>
            <person name="Schijlen E."/>
            <person name="Jimenez-Gomez J.M."/>
            <person name="Ryngajllo M."/>
            <person name="Kimura S."/>
            <person name="Kumar R."/>
            <person name="Koenig D."/>
            <person name="Headland L.R."/>
            <person name="Maloof J.N."/>
            <person name="Sinha N."/>
            <person name="van Ham R.C."/>
            <person name="Lankhorst R.K."/>
            <person name="Mao L."/>
            <person name="Vogel A."/>
            <person name="Arsova B."/>
            <person name="Panstruga R."/>
            <person name="Fei Z."/>
            <person name="Rose J.K."/>
            <person name="Zamir D."/>
            <person name="Carrari F."/>
            <person name="Giovannoni J.J."/>
            <person name="Weigel D."/>
            <person name="Usadel B."/>
            <person name="Fernie A.R."/>
        </authorList>
    </citation>
    <scope>NUCLEOTIDE SEQUENCE [LARGE SCALE GENOMIC DNA]</scope>
    <source>
        <strain evidence="2">cv. LA0716</strain>
    </source>
</reference>
<gene>
    <name evidence="3" type="primary">LOC107030180</name>
</gene>
<dbReference type="GeneID" id="107030180"/>
<dbReference type="InterPro" id="IPR043128">
    <property type="entry name" value="Rev_trsase/Diguanyl_cyclase"/>
</dbReference>
<proteinExistence type="predicted"/>
<reference evidence="3" key="2">
    <citation type="submission" date="2025-08" db="UniProtKB">
        <authorList>
            <consortium name="RefSeq"/>
        </authorList>
    </citation>
    <scope>IDENTIFICATION</scope>
</reference>
<organism evidence="2 3">
    <name type="scientific">Solanum pennellii</name>
    <name type="common">Tomato</name>
    <name type="synonym">Lycopersicon pennellii</name>
    <dbReference type="NCBI Taxonomy" id="28526"/>
    <lineage>
        <taxon>Eukaryota</taxon>
        <taxon>Viridiplantae</taxon>
        <taxon>Streptophyta</taxon>
        <taxon>Embryophyta</taxon>
        <taxon>Tracheophyta</taxon>
        <taxon>Spermatophyta</taxon>
        <taxon>Magnoliopsida</taxon>
        <taxon>eudicotyledons</taxon>
        <taxon>Gunneridae</taxon>
        <taxon>Pentapetalae</taxon>
        <taxon>asterids</taxon>
        <taxon>lamiids</taxon>
        <taxon>Solanales</taxon>
        <taxon>Solanaceae</taxon>
        <taxon>Solanoideae</taxon>
        <taxon>Solaneae</taxon>
        <taxon>Solanum</taxon>
        <taxon>Solanum subgen. Lycopersicon</taxon>
    </lineage>
</organism>
<dbReference type="PANTHER" id="PTHR34072:SF52">
    <property type="entry name" value="RIBONUCLEASE H"/>
    <property type="match status" value="1"/>
</dbReference>
<dbReference type="PANTHER" id="PTHR34072">
    <property type="entry name" value="ENZYMATIC POLYPROTEIN-RELATED"/>
    <property type="match status" value="1"/>
</dbReference>
<evidence type="ECO:0000259" key="1">
    <source>
        <dbReference type="Pfam" id="PF17919"/>
    </source>
</evidence>
<protein>
    <submittedName>
        <fullName evidence="3">Uncharacterized protein LOC107030180</fullName>
    </submittedName>
</protein>
<feature type="domain" description="Reverse transcriptase/retrotransposon-derived protein RNase H-like" evidence="1">
    <location>
        <begin position="93"/>
        <end position="166"/>
    </location>
</feature>
<accession>A0ABM1HL14</accession>
<dbReference type="Pfam" id="PF17919">
    <property type="entry name" value="RT_RNaseH_2"/>
    <property type="match status" value="1"/>
</dbReference>
<keyword evidence="2" id="KW-1185">Reference proteome</keyword>
<dbReference type="Gene3D" id="3.30.70.270">
    <property type="match status" value="2"/>
</dbReference>
<dbReference type="RefSeq" id="XP_015087039.1">
    <property type="nucleotide sequence ID" value="XM_015231553.1"/>
</dbReference>
<dbReference type="InterPro" id="IPR041577">
    <property type="entry name" value="RT_RNaseH_2"/>
</dbReference>
<dbReference type="SUPFAM" id="SSF56672">
    <property type="entry name" value="DNA/RNA polymerases"/>
    <property type="match status" value="1"/>
</dbReference>
<dbReference type="InterPro" id="IPR043502">
    <property type="entry name" value="DNA/RNA_pol_sf"/>
</dbReference>
<name>A0ABM1HL14_SOLPN</name>
<sequence>MEVLREHQLYAKFSKCEFWLRSLTFFGNVVADQGVEVDPKKVEAVKNWSRPLTPIDIRSFLGLANYYRRFMEGFSTIAAPPTALTKKKVKFEWSEKCDKSFQELKDRLTSAPVLTLPRSGAGYVVYCDASRIVLRCVLMQDGKVMAYASRQLKIHKKNYPTHDLDMSHIDEEKKELVEEVHQLARLSVRPADAPSGGVSVHSSSESSFVVDVKANHHLDPVLMELKN</sequence>
<evidence type="ECO:0000313" key="2">
    <source>
        <dbReference type="Proteomes" id="UP000694930"/>
    </source>
</evidence>
<evidence type="ECO:0000313" key="3">
    <source>
        <dbReference type="RefSeq" id="XP_015087039.1"/>
    </source>
</evidence>
<dbReference type="Proteomes" id="UP000694930">
    <property type="component" value="Chromosome 9"/>
</dbReference>